<dbReference type="SUPFAM" id="SSF53474">
    <property type="entry name" value="alpha/beta-Hydrolases"/>
    <property type="match status" value="1"/>
</dbReference>
<dbReference type="PRINTS" id="PR00412">
    <property type="entry name" value="EPOXHYDRLASE"/>
</dbReference>
<dbReference type="InterPro" id="IPR000073">
    <property type="entry name" value="AB_hydrolase_1"/>
</dbReference>
<dbReference type="InterPro" id="IPR029058">
    <property type="entry name" value="AB_hydrolase_fold"/>
</dbReference>
<feature type="domain" description="AB hydrolase-1" evidence="1">
    <location>
        <begin position="34"/>
        <end position="135"/>
    </location>
</feature>
<name>A0A6G1ILN1_9PLEO</name>
<dbReference type="PANTHER" id="PTHR43798:SF33">
    <property type="entry name" value="HYDROLASE, PUTATIVE (AFU_ORTHOLOGUE AFUA_2G14860)-RELATED"/>
    <property type="match status" value="1"/>
</dbReference>
<organism evidence="2 3">
    <name type="scientific">Lentithecium fluviatile CBS 122367</name>
    <dbReference type="NCBI Taxonomy" id="1168545"/>
    <lineage>
        <taxon>Eukaryota</taxon>
        <taxon>Fungi</taxon>
        <taxon>Dikarya</taxon>
        <taxon>Ascomycota</taxon>
        <taxon>Pezizomycotina</taxon>
        <taxon>Dothideomycetes</taxon>
        <taxon>Pleosporomycetidae</taxon>
        <taxon>Pleosporales</taxon>
        <taxon>Massarineae</taxon>
        <taxon>Lentitheciaceae</taxon>
        <taxon>Lentithecium</taxon>
    </lineage>
</organism>
<dbReference type="PANTHER" id="PTHR43798">
    <property type="entry name" value="MONOACYLGLYCEROL LIPASE"/>
    <property type="match status" value="1"/>
</dbReference>
<dbReference type="GO" id="GO:0046464">
    <property type="term" value="P:acylglycerol catabolic process"/>
    <property type="evidence" value="ECO:0007669"/>
    <property type="project" value="TreeGrafter"/>
</dbReference>
<dbReference type="Proteomes" id="UP000799291">
    <property type="component" value="Unassembled WGS sequence"/>
</dbReference>
<gene>
    <name evidence="2" type="ORF">K458DRAFT_480722</name>
</gene>
<keyword evidence="2" id="KW-0378">Hydrolase</keyword>
<evidence type="ECO:0000313" key="2">
    <source>
        <dbReference type="EMBL" id="KAF2678789.1"/>
    </source>
</evidence>
<protein>
    <submittedName>
        <fullName evidence="2">Putative epoxide hydrolase</fullName>
    </submittedName>
</protein>
<dbReference type="Gene3D" id="3.40.50.1820">
    <property type="entry name" value="alpha/beta hydrolase"/>
    <property type="match status" value="1"/>
</dbReference>
<dbReference type="InterPro" id="IPR000639">
    <property type="entry name" value="Epox_hydrolase-like"/>
</dbReference>
<dbReference type="InterPro" id="IPR050266">
    <property type="entry name" value="AB_hydrolase_sf"/>
</dbReference>
<dbReference type="EMBL" id="MU005609">
    <property type="protein sequence ID" value="KAF2678789.1"/>
    <property type="molecule type" value="Genomic_DNA"/>
</dbReference>
<dbReference type="Pfam" id="PF00561">
    <property type="entry name" value="Abhydrolase_1"/>
    <property type="match status" value="1"/>
</dbReference>
<reference evidence="2" key="1">
    <citation type="journal article" date="2020" name="Stud. Mycol.">
        <title>101 Dothideomycetes genomes: a test case for predicting lifestyles and emergence of pathogens.</title>
        <authorList>
            <person name="Haridas S."/>
            <person name="Albert R."/>
            <person name="Binder M."/>
            <person name="Bloem J."/>
            <person name="Labutti K."/>
            <person name="Salamov A."/>
            <person name="Andreopoulos B."/>
            <person name="Baker S."/>
            <person name="Barry K."/>
            <person name="Bills G."/>
            <person name="Bluhm B."/>
            <person name="Cannon C."/>
            <person name="Castanera R."/>
            <person name="Culley D."/>
            <person name="Daum C."/>
            <person name="Ezra D."/>
            <person name="Gonzalez J."/>
            <person name="Henrissat B."/>
            <person name="Kuo A."/>
            <person name="Liang C."/>
            <person name="Lipzen A."/>
            <person name="Lutzoni F."/>
            <person name="Magnuson J."/>
            <person name="Mondo S."/>
            <person name="Nolan M."/>
            <person name="Ohm R."/>
            <person name="Pangilinan J."/>
            <person name="Park H.-J."/>
            <person name="Ramirez L."/>
            <person name="Alfaro M."/>
            <person name="Sun H."/>
            <person name="Tritt A."/>
            <person name="Yoshinaga Y."/>
            <person name="Zwiers L.-H."/>
            <person name="Turgeon B."/>
            <person name="Goodwin S."/>
            <person name="Spatafora J."/>
            <person name="Crous P."/>
            <person name="Grigoriev I."/>
        </authorList>
    </citation>
    <scope>NUCLEOTIDE SEQUENCE</scope>
    <source>
        <strain evidence="2">CBS 122367</strain>
    </source>
</reference>
<evidence type="ECO:0000313" key="3">
    <source>
        <dbReference type="Proteomes" id="UP000799291"/>
    </source>
</evidence>
<keyword evidence="3" id="KW-1185">Reference proteome</keyword>
<proteinExistence type="predicted"/>
<dbReference type="GO" id="GO:0047372">
    <property type="term" value="F:monoacylglycerol lipase activity"/>
    <property type="evidence" value="ECO:0007669"/>
    <property type="project" value="TreeGrafter"/>
</dbReference>
<sequence length="329" mass="37098">MAVQLFPHISKSLTLEDGTTYAYIFIRPSTPDQPTFLLLHGFPSSSFDWRYVIPLLQKEGYGIIAPDLLGYGDTDKPTELSSYSMKRMADHLEEIIRMEHVQQVVGVGHDFGSVLLSYTALEYPSMFYKVVFSAVGYVPPGPFDIDQFNAMTESILGYPTFGYWKFHDEDDAGTTIDANPDSFRSLWYPQHPEVLKANLAPIGAAKSWITSAKVTPLPTWLSEIDAEKRKVVFKRGGYTAPLNWYKAVMRHINESYAASFTTEQSKQILLPALLVVGKDDYVCVPDFQKPAADAYLPDHRIERLECGHWIPLEKPAEFVALLEGFARQA</sequence>
<accession>A0A6G1ILN1</accession>
<dbReference type="GO" id="GO:0016020">
    <property type="term" value="C:membrane"/>
    <property type="evidence" value="ECO:0007669"/>
    <property type="project" value="TreeGrafter"/>
</dbReference>
<evidence type="ECO:0000259" key="1">
    <source>
        <dbReference type="Pfam" id="PF00561"/>
    </source>
</evidence>
<dbReference type="OrthoDB" id="284184at2759"/>
<dbReference type="AlphaFoldDB" id="A0A6G1ILN1"/>